<evidence type="ECO:0000313" key="2">
    <source>
        <dbReference type="EMBL" id="KAL2344754.1"/>
    </source>
</evidence>
<organism evidence="2 3">
    <name type="scientific">Flemingia macrophylla</name>
    <dbReference type="NCBI Taxonomy" id="520843"/>
    <lineage>
        <taxon>Eukaryota</taxon>
        <taxon>Viridiplantae</taxon>
        <taxon>Streptophyta</taxon>
        <taxon>Embryophyta</taxon>
        <taxon>Tracheophyta</taxon>
        <taxon>Spermatophyta</taxon>
        <taxon>Magnoliopsida</taxon>
        <taxon>eudicotyledons</taxon>
        <taxon>Gunneridae</taxon>
        <taxon>Pentapetalae</taxon>
        <taxon>rosids</taxon>
        <taxon>fabids</taxon>
        <taxon>Fabales</taxon>
        <taxon>Fabaceae</taxon>
        <taxon>Papilionoideae</taxon>
        <taxon>50 kb inversion clade</taxon>
        <taxon>NPAAA clade</taxon>
        <taxon>indigoferoid/millettioid clade</taxon>
        <taxon>Phaseoleae</taxon>
        <taxon>Flemingia</taxon>
    </lineage>
</organism>
<protein>
    <submittedName>
        <fullName evidence="2">Uncharacterized protein</fullName>
    </submittedName>
</protein>
<feature type="compositionally biased region" description="Polar residues" evidence="1">
    <location>
        <begin position="39"/>
        <end position="50"/>
    </location>
</feature>
<feature type="region of interest" description="Disordered" evidence="1">
    <location>
        <begin position="31"/>
        <end position="50"/>
    </location>
</feature>
<gene>
    <name evidence="2" type="ORF">Fmac_006039</name>
</gene>
<dbReference type="EMBL" id="JBGMDY010000002">
    <property type="protein sequence ID" value="KAL2344754.1"/>
    <property type="molecule type" value="Genomic_DNA"/>
</dbReference>
<name>A0ABD1N9G4_9FABA</name>
<accession>A0ABD1N9G4</accession>
<evidence type="ECO:0000313" key="3">
    <source>
        <dbReference type="Proteomes" id="UP001603857"/>
    </source>
</evidence>
<evidence type="ECO:0000256" key="1">
    <source>
        <dbReference type="SAM" id="MobiDB-lite"/>
    </source>
</evidence>
<dbReference type="Proteomes" id="UP001603857">
    <property type="component" value="Unassembled WGS sequence"/>
</dbReference>
<sequence length="95" mass="10552">MYAIGILGKEAQSLKIVPIAGNKISRLEPKVRGVGDNEPANSTLEEMTPQQKLAETTAIWGIKRDIEKAKKKLALKQDEDPDTHINLDVKMKMLV</sequence>
<reference evidence="2 3" key="1">
    <citation type="submission" date="2024-08" db="EMBL/GenBank/DDBJ databases">
        <title>Insights into the chromosomal genome structure of Flemingia macrophylla.</title>
        <authorList>
            <person name="Ding Y."/>
            <person name="Zhao Y."/>
            <person name="Bi W."/>
            <person name="Wu M."/>
            <person name="Zhao G."/>
            <person name="Gong Y."/>
            <person name="Li W."/>
            <person name="Zhang P."/>
        </authorList>
    </citation>
    <scope>NUCLEOTIDE SEQUENCE [LARGE SCALE GENOMIC DNA]</scope>
    <source>
        <strain evidence="2">DYQJB</strain>
        <tissue evidence="2">Leaf</tissue>
    </source>
</reference>
<comment type="caution">
    <text evidence="2">The sequence shown here is derived from an EMBL/GenBank/DDBJ whole genome shotgun (WGS) entry which is preliminary data.</text>
</comment>
<dbReference type="AlphaFoldDB" id="A0ABD1N9G4"/>
<keyword evidence="3" id="KW-1185">Reference proteome</keyword>
<proteinExistence type="predicted"/>